<dbReference type="Pfam" id="PF13620">
    <property type="entry name" value="CarboxypepD_reg"/>
    <property type="match status" value="1"/>
</dbReference>
<evidence type="ECO:0000313" key="3">
    <source>
        <dbReference type="Proteomes" id="UP000266183"/>
    </source>
</evidence>
<feature type="signal peptide" evidence="1">
    <location>
        <begin position="1"/>
        <end position="23"/>
    </location>
</feature>
<gene>
    <name evidence="2" type="ORF">D4L85_00260</name>
</gene>
<evidence type="ECO:0000313" key="2">
    <source>
        <dbReference type="EMBL" id="AYB29108.1"/>
    </source>
</evidence>
<sequence>MKTDNMKKISIPFVLFLALAAFAMPGCEKEKTVSLRGDVIGFVKLIDEKGNPQRDNGNAKVTVGENVATSTTEASGRFEMKNVPVGTYTMTFEREGYSVKKQFNQLLAGGNEPAVVTGITLVQFPTIAASDIKVTSDGYFVTATGTLNPAVDFYLIRLYVNDSSNVSNEHYDFQGGSQGCCGSLKGFQVSASSYPVAPPRNTKLYVALYASSQANSGGTYSYYDYTSNRWIDPTEKKLGDPIEVIF</sequence>
<dbReference type="GO" id="GO:0004180">
    <property type="term" value="F:carboxypeptidase activity"/>
    <property type="evidence" value="ECO:0007669"/>
    <property type="project" value="UniProtKB-KW"/>
</dbReference>
<protein>
    <submittedName>
        <fullName evidence="2">Carboxypeptidase regulatory-like domain-containing protein</fullName>
    </submittedName>
</protein>
<name>A0A385SJC2_9BACT</name>
<dbReference type="InterPro" id="IPR013784">
    <property type="entry name" value="Carb-bd-like_fold"/>
</dbReference>
<keyword evidence="3" id="KW-1185">Reference proteome</keyword>
<dbReference type="Proteomes" id="UP000266183">
    <property type="component" value="Chromosome"/>
</dbReference>
<keyword evidence="1" id="KW-0732">Signal</keyword>
<feature type="chain" id="PRO_5017394378" evidence="1">
    <location>
        <begin position="24"/>
        <end position="246"/>
    </location>
</feature>
<dbReference type="AlphaFoldDB" id="A0A385SJC2"/>
<dbReference type="EMBL" id="CP032382">
    <property type="protein sequence ID" value="AYB29108.1"/>
    <property type="molecule type" value="Genomic_DNA"/>
</dbReference>
<proteinExistence type="predicted"/>
<dbReference type="GO" id="GO:0030246">
    <property type="term" value="F:carbohydrate binding"/>
    <property type="evidence" value="ECO:0007669"/>
    <property type="project" value="InterPro"/>
</dbReference>
<dbReference type="SUPFAM" id="SSF49452">
    <property type="entry name" value="Starch-binding domain-like"/>
    <property type="match status" value="1"/>
</dbReference>
<reference evidence="3" key="1">
    <citation type="submission" date="2018-09" db="EMBL/GenBank/DDBJ databases">
        <title>Chryseolinea sp. KIS68-18 isolated from soil.</title>
        <authorList>
            <person name="Weon H.-Y."/>
            <person name="Kwon S.-W."/>
            <person name="Lee S.A."/>
        </authorList>
    </citation>
    <scope>NUCLEOTIDE SEQUENCE [LARGE SCALE GENOMIC DNA]</scope>
    <source>
        <strain evidence="3">KIS68-18</strain>
    </source>
</reference>
<keyword evidence="2" id="KW-0121">Carboxypeptidase</keyword>
<keyword evidence="2" id="KW-0378">Hydrolase</keyword>
<dbReference type="KEGG" id="chk:D4L85_00260"/>
<keyword evidence="2" id="KW-0645">Protease</keyword>
<accession>A0A385SJC2</accession>
<evidence type="ECO:0000256" key="1">
    <source>
        <dbReference type="SAM" id="SignalP"/>
    </source>
</evidence>
<dbReference type="Gene3D" id="2.60.40.1120">
    <property type="entry name" value="Carboxypeptidase-like, regulatory domain"/>
    <property type="match status" value="1"/>
</dbReference>
<organism evidence="2 3">
    <name type="scientific">Chryseolinea soli</name>
    <dbReference type="NCBI Taxonomy" id="2321403"/>
    <lineage>
        <taxon>Bacteria</taxon>
        <taxon>Pseudomonadati</taxon>
        <taxon>Bacteroidota</taxon>
        <taxon>Cytophagia</taxon>
        <taxon>Cytophagales</taxon>
        <taxon>Fulvivirgaceae</taxon>
        <taxon>Chryseolinea</taxon>
    </lineage>
</organism>